<reference evidence="1" key="2">
    <citation type="submission" date="2020-11" db="EMBL/GenBank/DDBJ databases">
        <authorList>
            <person name="McCartney M.A."/>
            <person name="Auch B."/>
            <person name="Kono T."/>
            <person name="Mallez S."/>
            <person name="Becker A."/>
            <person name="Gohl D.M."/>
            <person name="Silverstein K.A.T."/>
            <person name="Koren S."/>
            <person name="Bechman K.B."/>
            <person name="Herman A."/>
            <person name="Abrahante J.E."/>
            <person name="Garbe J."/>
        </authorList>
    </citation>
    <scope>NUCLEOTIDE SEQUENCE</scope>
    <source>
        <strain evidence="1">Duluth1</strain>
        <tissue evidence="1">Whole animal</tissue>
    </source>
</reference>
<sequence>MKTWLTDSRPTTDEVQHNDTVSDTISSDTISHIEEDIELVSKTVTIESSAATSVPLGRKFFKLVEQLNKCCKCDSESNLTNTSREDRNGFGSCAGTVGQLIKYTIVIV</sequence>
<comment type="caution">
    <text evidence="1">The sequence shown here is derived from an EMBL/GenBank/DDBJ whole genome shotgun (WGS) entry which is preliminary data.</text>
</comment>
<evidence type="ECO:0000313" key="1">
    <source>
        <dbReference type="EMBL" id="KAH3857417.1"/>
    </source>
</evidence>
<dbReference type="Proteomes" id="UP000828390">
    <property type="component" value="Unassembled WGS sequence"/>
</dbReference>
<evidence type="ECO:0000313" key="2">
    <source>
        <dbReference type="Proteomes" id="UP000828390"/>
    </source>
</evidence>
<organism evidence="1 2">
    <name type="scientific">Dreissena polymorpha</name>
    <name type="common">Zebra mussel</name>
    <name type="synonym">Mytilus polymorpha</name>
    <dbReference type="NCBI Taxonomy" id="45954"/>
    <lineage>
        <taxon>Eukaryota</taxon>
        <taxon>Metazoa</taxon>
        <taxon>Spiralia</taxon>
        <taxon>Lophotrochozoa</taxon>
        <taxon>Mollusca</taxon>
        <taxon>Bivalvia</taxon>
        <taxon>Autobranchia</taxon>
        <taxon>Heteroconchia</taxon>
        <taxon>Euheterodonta</taxon>
        <taxon>Imparidentia</taxon>
        <taxon>Neoheterodontei</taxon>
        <taxon>Myida</taxon>
        <taxon>Dreissenoidea</taxon>
        <taxon>Dreissenidae</taxon>
        <taxon>Dreissena</taxon>
    </lineage>
</organism>
<keyword evidence="2" id="KW-1185">Reference proteome</keyword>
<protein>
    <submittedName>
        <fullName evidence="1">Uncharacterized protein</fullName>
    </submittedName>
</protein>
<name>A0A9D4R894_DREPO</name>
<reference evidence="1" key="1">
    <citation type="journal article" date="2019" name="bioRxiv">
        <title>The Genome of the Zebra Mussel, Dreissena polymorpha: A Resource for Invasive Species Research.</title>
        <authorList>
            <person name="McCartney M.A."/>
            <person name="Auch B."/>
            <person name="Kono T."/>
            <person name="Mallez S."/>
            <person name="Zhang Y."/>
            <person name="Obille A."/>
            <person name="Becker A."/>
            <person name="Abrahante J.E."/>
            <person name="Garbe J."/>
            <person name="Badalamenti J.P."/>
            <person name="Herman A."/>
            <person name="Mangelson H."/>
            <person name="Liachko I."/>
            <person name="Sullivan S."/>
            <person name="Sone E.D."/>
            <person name="Koren S."/>
            <person name="Silverstein K.A.T."/>
            <person name="Beckman K.B."/>
            <person name="Gohl D.M."/>
        </authorList>
    </citation>
    <scope>NUCLEOTIDE SEQUENCE</scope>
    <source>
        <strain evidence="1">Duluth1</strain>
        <tissue evidence="1">Whole animal</tissue>
    </source>
</reference>
<proteinExistence type="predicted"/>
<gene>
    <name evidence="1" type="ORF">DPMN_100024</name>
</gene>
<dbReference type="EMBL" id="JAIWYP010000003">
    <property type="protein sequence ID" value="KAH3857417.1"/>
    <property type="molecule type" value="Genomic_DNA"/>
</dbReference>
<accession>A0A9D4R894</accession>
<dbReference type="AlphaFoldDB" id="A0A9D4R894"/>